<comment type="caution">
    <text evidence="2">The sequence shown here is derived from an EMBL/GenBank/DDBJ whole genome shotgun (WGS) entry which is preliminary data.</text>
</comment>
<name>A0ABV6S202_9GAMM</name>
<dbReference type="Pfam" id="PF13469">
    <property type="entry name" value="Sulfotransfer_3"/>
    <property type="match status" value="1"/>
</dbReference>
<dbReference type="InterPro" id="IPR011990">
    <property type="entry name" value="TPR-like_helical_dom_sf"/>
</dbReference>
<keyword evidence="3" id="KW-1185">Reference proteome</keyword>
<accession>A0ABV6S202</accession>
<dbReference type="EMBL" id="JBHLTG010000017">
    <property type="protein sequence ID" value="MFC0682752.1"/>
    <property type="molecule type" value="Genomic_DNA"/>
</dbReference>
<dbReference type="InterPro" id="IPR027417">
    <property type="entry name" value="P-loop_NTPase"/>
</dbReference>
<keyword evidence="1" id="KW-0808">Transferase</keyword>
<evidence type="ECO:0000313" key="3">
    <source>
        <dbReference type="Proteomes" id="UP001589896"/>
    </source>
</evidence>
<dbReference type="PANTHER" id="PTHR12788:SF10">
    <property type="entry name" value="PROTEIN-TYROSINE SULFOTRANSFERASE"/>
    <property type="match status" value="1"/>
</dbReference>
<sequence>MASSFGAAPPDSFERQVETGFRLLSQGRVVEAARLADALIASGTTDPQALLLGCEVRLAQGNPQAALHLISRAVDVAPGQVRLLLRKAHALALLRRRLDARNTAAEAVAVAGDDAQALVAAGRIYGSCDDPASARDVLLKVIEPGSSDPALLYDLAGAQFFTGDFAAAERNLDAVLRVAPQAGHAIYLRSTLRRQTPRDNHVADLESRLRAGFADPSARAACLYALAKELEDLSQDDRSFAVLSQAAALKRKTLRYDVRAECSTIDAIRSTYSTPAMHGVERPGSEGMGEDIVFIVGMPRTGTTLVERMLGRHSDVRSAGELPDFGEHLAAAVRGALAEKPGQTPVEASLSLDFESLGHAYLETARQAAPGSRVVVDKMPINFMYCGLIRKALPAARIVHLVRDPMDSCYAIYKTMFNQAYFFSYDLDELATYYATYRRIMAHWHAAMPGSILDVHYEDVVTDIETQARRIIDWCGLEWQSGVVEPSDNEAPSTTASAAQVRQAVYTTSVQKWRRHANGLEPLRMRLVDAGIVAK</sequence>
<dbReference type="InterPro" id="IPR026634">
    <property type="entry name" value="TPST-like"/>
</dbReference>
<dbReference type="Gene3D" id="1.25.40.10">
    <property type="entry name" value="Tetratricopeptide repeat domain"/>
    <property type="match status" value="1"/>
</dbReference>
<dbReference type="PANTHER" id="PTHR12788">
    <property type="entry name" value="PROTEIN-TYROSINE SULFOTRANSFERASE 2"/>
    <property type="match status" value="1"/>
</dbReference>
<dbReference type="SUPFAM" id="SSF48452">
    <property type="entry name" value="TPR-like"/>
    <property type="match status" value="1"/>
</dbReference>
<evidence type="ECO:0000313" key="2">
    <source>
        <dbReference type="EMBL" id="MFC0682752.1"/>
    </source>
</evidence>
<dbReference type="Proteomes" id="UP001589896">
    <property type="component" value="Unassembled WGS sequence"/>
</dbReference>
<organism evidence="2 3">
    <name type="scientific">Lysobacter korlensis</name>
    <dbReference type="NCBI Taxonomy" id="553636"/>
    <lineage>
        <taxon>Bacteria</taxon>
        <taxon>Pseudomonadati</taxon>
        <taxon>Pseudomonadota</taxon>
        <taxon>Gammaproteobacteria</taxon>
        <taxon>Lysobacterales</taxon>
        <taxon>Lysobacteraceae</taxon>
        <taxon>Lysobacter</taxon>
    </lineage>
</organism>
<gene>
    <name evidence="2" type="ORF">ACFFGH_33390</name>
</gene>
<reference evidence="2 3" key="1">
    <citation type="submission" date="2024-09" db="EMBL/GenBank/DDBJ databases">
        <authorList>
            <person name="Sun Q."/>
            <person name="Mori K."/>
        </authorList>
    </citation>
    <scope>NUCLEOTIDE SEQUENCE [LARGE SCALE GENOMIC DNA]</scope>
    <source>
        <strain evidence="2 3">KCTC 23076</strain>
    </source>
</reference>
<evidence type="ECO:0000256" key="1">
    <source>
        <dbReference type="ARBA" id="ARBA00022679"/>
    </source>
</evidence>
<dbReference type="SUPFAM" id="SSF52540">
    <property type="entry name" value="P-loop containing nucleoside triphosphate hydrolases"/>
    <property type="match status" value="1"/>
</dbReference>
<dbReference type="RefSeq" id="WP_386677062.1">
    <property type="nucleotide sequence ID" value="NZ_JBHLTG010000017.1"/>
</dbReference>
<proteinExistence type="predicted"/>
<protein>
    <submittedName>
        <fullName evidence="2">Sulfotransferase</fullName>
    </submittedName>
</protein>
<dbReference type="Gene3D" id="3.40.50.300">
    <property type="entry name" value="P-loop containing nucleotide triphosphate hydrolases"/>
    <property type="match status" value="1"/>
</dbReference>